<sequence length="88" mass="9929">MEFFNALEVRGFDRVFERQMFIFDLENIQLSLSCTALQNKVCSAAIWSSKSEVSSILGTLPRSNLPLINVSRKPSKGIRPEPHSRTTS</sequence>
<dbReference type="EMBL" id="CP051461">
    <property type="protein sequence ID" value="QJC57647.1"/>
    <property type="molecule type" value="Genomic_DNA"/>
</dbReference>
<reference evidence="1 2" key="1">
    <citation type="submission" date="2020-04" db="EMBL/GenBank/DDBJ databases">
        <title>Complete genome of a Psychrophilic, Marine, Gas Vacuolate Bacterium Polaromonas vacuolata KCTC 22033T.</title>
        <authorList>
            <person name="Hwang K."/>
            <person name="Kim K.M."/>
        </authorList>
    </citation>
    <scope>NUCLEOTIDE SEQUENCE [LARGE SCALE GENOMIC DNA]</scope>
    <source>
        <strain evidence="1 2">KCTC 22033</strain>
    </source>
</reference>
<dbReference type="Proteomes" id="UP000502041">
    <property type="component" value="Chromosome"/>
</dbReference>
<protein>
    <submittedName>
        <fullName evidence="1">Uncharacterized protein</fullName>
    </submittedName>
</protein>
<dbReference type="KEGG" id="pvac:HC248_02977"/>
<organism evidence="1 2">
    <name type="scientific">Polaromonas vacuolata</name>
    <dbReference type="NCBI Taxonomy" id="37448"/>
    <lineage>
        <taxon>Bacteria</taxon>
        <taxon>Pseudomonadati</taxon>
        <taxon>Pseudomonadota</taxon>
        <taxon>Betaproteobacteria</taxon>
        <taxon>Burkholderiales</taxon>
        <taxon>Comamonadaceae</taxon>
        <taxon>Polaromonas</taxon>
    </lineage>
</organism>
<name>A0A6H2HD10_9BURK</name>
<dbReference type="AlphaFoldDB" id="A0A6H2HD10"/>
<proteinExistence type="predicted"/>
<evidence type="ECO:0000313" key="1">
    <source>
        <dbReference type="EMBL" id="QJC57647.1"/>
    </source>
</evidence>
<evidence type="ECO:0000313" key="2">
    <source>
        <dbReference type="Proteomes" id="UP000502041"/>
    </source>
</evidence>
<keyword evidence="2" id="KW-1185">Reference proteome</keyword>
<accession>A0A6H2HD10</accession>
<gene>
    <name evidence="1" type="ORF">HC248_02977</name>
</gene>